<dbReference type="AlphaFoldDB" id="A7NFS1"/>
<dbReference type="eggNOG" id="COG0758">
    <property type="taxonomic scope" value="Bacteria"/>
</dbReference>
<dbReference type="SUPFAM" id="SSF47781">
    <property type="entry name" value="RuvA domain 2-like"/>
    <property type="match status" value="1"/>
</dbReference>
<dbReference type="OrthoDB" id="9785707at2"/>
<organism evidence="4 5">
    <name type="scientific">Roseiflexus castenholzii (strain DSM 13941 / HLO8)</name>
    <dbReference type="NCBI Taxonomy" id="383372"/>
    <lineage>
        <taxon>Bacteria</taxon>
        <taxon>Bacillati</taxon>
        <taxon>Chloroflexota</taxon>
        <taxon>Chloroflexia</taxon>
        <taxon>Chloroflexales</taxon>
        <taxon>Roseiflexineae</taxon>
        <taxon>Roseiflexaceae</taxon>
        <taxon>Roseiflexus</taxon>
    </lineage>
</organism>
<feature type="domain" description="DprA winged helix" evidence="3">
    <location>
        <begin position="298"/>
        <end position="351"/>
    </location>
</feature>
<dbReference type="RefSeq" id="WP_011997707.1">
    <property type="nucleotide sequence ID" value="NC_009767.1"/>
</dbReference>
<dbReference type="KEGG" id="rca:Rcas_0168"/>
<dbReference type="GO" id="GO:0009294">
    <property type="term" value="P:DNA-mediated transformation"/>
    <property type="evidence" value="ECO:0007669"/>
    <property type="project" value="InterPro"/>
</dbReference>
<dbReference type="InterPro" id="IPR057666">
    <property type="entry name" value="DrpA_SLOG"/>
</dbReference>
<reference evidence="4 5" key="1">
    <citation type="submission" date="2007-08" db="EMBL/GenBank/DDBJ databases">
        <title>Complete sequence of Roseiflexus castenholzii DSM 13941.</title>
        <authorList>
            <consortium name="US DOE Joint Genome Institute"/>
            <person name="Copeland A."/>
            <person name="Lucas S."/>
            <person name="Lapidus A."/>
            <person name="Barry K."/>
            <person name="Glavina del Rio T."/>
            <person name="Dalin E."/>
            <person name="Tice H."/>
            <person name="Pitluck S."/>
            <person name="Thompson L.S."/>
            <person name="Brettin T."/>
            <person name="Bruce D."/>
            <person name="Detter J.C."/>
            <person name="Han C."/>
            <person name="Tapia R."/>
            <person name="Schmutz J."/>
            <person name="Larimer F."/>
            <person name="Land M."/>
            <person name="Hauser L."/>
            <person name="Kyrpides N."/>
            <person name="Mikhailova N."/>
            <person name="Bryant D.A."/>
            <person name="Hanada S."/>
            <person name="Tsukatani Y."/>
            <person name="Richardson P."/>
        </authorList>
    </citation>
    <scope>NUCLEOTIDE SEQUENCE [LARGE SCALE GENOMIC DNA]</scope>
    <source>
        <strain evidence="5">DSM 13941 / HLO8</strain>
    </source>
</reference>
<dbReference type="STRING" id="383372.Rcas_0168"/>
<dbReference type="InterPro" id="IPR003488">
    <property type="entry name" value="DprA"/>
</dbReference>
<dbReference type="PANTHER" id="PTHR43022:SF1">
    <property type="entry name" value="PROTEIN SMF"/>
    <property type="match status" value="1"/>
</dbReference>
<keyword evidence="5" id="KW-1185">Reference proteome</keyword>
<gene>
    <name evidence="4" type="ordered locus">Rcas_0168</name>
</gene>
<dbReference type="SUPFAM" id="SSF102405">
    <property type="entry name" value="MCP/YpsA-like"/>
    <property type="match status" value="1"/>
</dbReference>
<evidence type="ECO:0000259" key="2">
    <source>
        <dbReference type="Pfam" id="PF02481"/>
    </source>
</evidence>
<dbReference type="NCBIfam" id="TIGR00732">
    <property type="entry name" value="dprA"/>
    <property type="match status" value="1"/>
</dbReference>
<protein>
    <submittedName>
        <fullName evidence="4">DNA protecting protein DprA</fullName>
    </submittedName>
</protein>
<dbReference type="EMBL" id="CP000804">
    <property type="protein sequence ID" value="ABU56302.1"/>
    <property type="molecule type" value="Genomic_DNA"/>
</dbReference>
<sequence length="360" mass="38426">MENTRYYLGFNRVNGIGPARLDRLIEWCGSIEAAWCASVAELAAAGLEPKLIESLIETRRTLDLDREIERARRAGITLIDRENPAYPAPLRHIPSPPPLLYVRGALSEADSWSVAVVGTRQPTSYGREATRRLTTGLVEAGVTIVSGLALGIDSIAHTAALDAGGRTLAVLPCGADMVYPERHAALARRIAGNGALISEFPLGARPIPQLFPVRNRLISALARGVLVVEAGAKSGALITVDYALEQGRDVFAVPGPIFSPRSEGTNQLIRNGAGLATCAGDILEALDMSVAASQQEVRTALPDDPVEAAVLALVGYEPLHIDDLQRRTSMPVYEVSAALAVLELKGFVRQSAPMCYVLAH</sequence>
<feature type="domain" description="Smf/DprA SLOG" evidence="2">
    <location>
        <begin position="79"/>
        <end position="286"/>
    </location>
</feature>
<dbReference type="Pfam" id="PF02481">
    <property type="entry name" value="DNA_processg_A"/>
    <property type="match status" value="1"/>
</dbReference>
<evidence type="ECO:0000313" key="5">
    <source>
        <dbReference type="Proteomes" id="UP000000263"/>
    </source>
</evidence>
<evidence type="ECO:0000259" key="3">
    <source>
        <dbReference type="Pfam" id="PF17782"/>
    </source>
</evidence>
<accession>A7NFS1</accession>
<evidence type="ECO:0000313" key="4">
    <source>
        <dbReference type="EMBL" id="ABU56302.1"/>
    </source>
</evidence>
<dbReference type="Gene3D" id="1.10.10.10">
    <property type="entry name" value="Winged helix-like DNA-binding domain superfamily/Winged helix DNA-binding domain"/>
    <property type="match status" value="1"/>
</dbReference>
<evidence type="ECO:0000256" key="1">
    <source>
        <dbReference type="ARBA" id="ARBA00006525"/>
    </source>
</evidence>
<dbReference type="Gene3D" id="3.40.50.450">
    <property type="match status" value="1"/>
</dbReference>
<dbReference type="InterPro" id="IPR041614">
    <property type="entry name" value="DprA_WH"/>
</dbReference>
<dbReference type="Pfam" id="PF17782">
    <property type="entry name" value="WHD_DprA"/>
    <property type="match status" value="1"/>
</dbReference>
<comment type="similarity">
    <text evidence="1">Belongs to the DprA/Smf family.</text>
</comment>
<name>A7NFS1_ROSCS</name>
<dbReference type="Proteomes" id="UP000000263">
    <property type="component" value="Chromosome"/>
</dbReference>
<dbReference type="HOGENOM" id="CLU_029601_0_2_0"/>
<proteinExistence type="inferred from homology"/>
<dbReference type="PANTHER" id="PTHR43022">
    <property type="entry name" value="PROTEIN SMF"/>
    <property type="match status" value="1"/>
</dbReference>
<dbReference type="InterPro" id="IPR036388">
    <property type="entry name" value="WH-like_DNA-bd_sf"/>
</dbReference>
<dbReference type="InterPro" id="IPR010994">
    <property type="entry name" value="RuvA_2-like"/>
</dbReference>